<sequence length="455" mass="49342">MENRTYSARFLQQRKFYTVLPLLALPFLTFFYWALVAKNAKKDQTTTAEPTGLNTSLPDAFLKEGKPMDKLSYYQKAAEDSAKRAEQIKKDPYRNAELTSENEKAAMTLQGLDGPYGKNKRVVSGSYKGKKYSDPNEAKVYGKLKELDAVLASSASPEFTTQQPGSKQVNSNQIAAEPTLSPPGAQSAASPDIQRLEALMAGLEGQSAIDPQDPEMMELNQLLDKVMDIQHPERVAERLQKQSQENKEQVFAVSQSLADDPVSILGHNTYGDSLNDSAVQALPFQQNGFFSLDQDVSANTGNAIPAVVHEDQQLVTGATVKLRLTGDIYVGGVLVPKDSFVFGQATLSGERLMVQIVSIRYENSLLPVKLSVYDLDGIAGIHIPDAISRKVAKQSLSQDIQGVDIGSLDPSLGAQAASAGIQAAKTLIGKKARLTQVSVKAGYQVLLRDDNAASM</sequence>
<keyword evidence="2" id="KW-0812">Transmembrane</keyword>
<name>A0A4U6D4R9_9BACT</name>
<evidence type="ECO:0000259" key="3">
    <source>
        <dbReference type="Pfam" id="PF12508"/>
    </source>
</evidence>
<dbReference type="AlphaFoldDB" id="A0A4U6D4R9"/>
<evidence type="ECO:0000256" key="2">
    <source>
        <dbReference type="SAM" id="Phobius"/>
    </source>
</evidence>
<dbReference type="Pfam" id="PF12508">
    <property type="entry name" value="Transposon_TraM"/>
    <property type="match status" value="1"/>
</dbReference>
<keyword evidence="2" id="KW-0472">Membrane</keyword>
<keyword evidence="5" id="KW-1185">Reference proteome</keyword>
<dbReference type="InterPro" id="IPR022187">
    <property type="entry name" value="Conjug_transposon_TraM"/>
</dbReference>
<comment type="caution">
    <text evidence="4">The sequence shown here is derived from an EMBL/GenBank/DDBJ whole genome shotgun (WGS) entry which is preliminary data.</text>
</comment>
<proteinExistence type="predicted"/>
<reference evidence="4 5" key="1">
    <citation type="submission" date="2019-05" db="EMBL/GenBank/DDBJ databases">
        <title>Dyadobacter AR-3-8 sp. nov., isolated from arctic soil.</title>
        <authorList>
            <person name="Chaudhary D.K."/>
        </authorList>
    </citation>
    <scope>NUCLEOTIDE SEQUENCE [LARGE SCALE GENOMIC DNA]</scope>
    <source>
        <strain evidence="4 5">AR-3-8</strain>
    </source>
</reference>
<dbReference type="NCBIfam" id="TIGR03779">
    <property type="entry name" value="Bac_Flav_CT_M"/>
    <property type="match status" value="1"/>
</dbReference>
<accession>A0A4U6D4R9</accession>
<dbReference type="EMBL" id="SZVO01000008">
    <property type="protein sequence ID" value="TKT90998.1"/>
    <property type="molecule type" value="Genomic_DNA"/>
</dbReference>
<gene>
    <name evidence="4" type="primary">traM</name>
    <name evidence="4" type="ORF">FDK13_18760</name>
</gene>
<protein>
    <submittedName>
        <fullName evidence="4">Conjugative transposon protein TraM</fullName>
    </submittedName>
</protein>
<feature type="domain" description="Conjugative transposon TraM C-terminal" evidence="3">
    <location>
        <begin position="304"/>
        <end position="448"/>
    </location>
</feature>
<evidence type="ECO:0000313" key="5">
    <source>
        <dbReference type="Proteomes" id="UP000304900"/>
    </source>
</evidence>
<evidence type="ECO:0000256" key="1">
    <source>
        <dbReference type="SAM" id="MobiDB-lite"/>
    </source>
</evidence>
<dbReference type="RefSeq" id="WP_137341541.1">
    <property type="nucleotide sequence ID" value="NZ_BSQH01000020.1"/>
</dbReference>
<dbReference type="OrthoDB" id="1453786at2"/>
<keyword evidence="2" id="KW-1133">Transmembrane helix</keyword>
<feature type="region of interest" description="Disordered" evidence="1">
    <location>
        <begin position="155"/>
        <end position="190"/>
    </location>
</feature>
<evidence type="ECO:0000313" key="4">
    <source>
        <dbReference type="EMBL" id="TKT90998.1"/>
    </source>
</evidence>
<organism evidence="4 5">
    <name type="scientific">Dyadobacter frigoris</name>
    <dbReference type="NCBI Taxonomy" id="2576211"/>
    <lineage>
        <taxon>Bacteria</taxon>
        <taxon>Pseudomonadati</taxon>
        <taxon>Bacteroidota</taxon>
        <taxon>Cytophagia</taxon>
        <taxon>Cytophagales</taxon>
        <taxon>Spirosomataceae</taxon>
        <taxon>Dyadobacter</taxon>
    </lineage>
</organism>
<dbReference type="InterPro" id="IPR055407">
    <property type="entry name" value="TraM_C"/>
</dbReference>
<feature type="transmembrane region" description="Helical" evidence="2">
    <location>
        <begin position="16"/>
        <end position="35"/>
    </location>
</feature>
<dbReference type="Proteomes" id="UP000304900">
    <property type="component" value="Unassembled WGS sequence"/>
</dbReference>
<feature type="compositionally biased region" description="Polar residues" evidence="1">
    <location>
        <begin position="155"/>
        <end position="174"/>
    </location>
</feature>